<dbReference type="Gene3D" id="3.20.20.70">
    <property type="entry name" value="Aldolase class I"/>
    <property type="match status" value="1"/>
</dbReference>
<dbReference type="InterPro" id="IPR001585">
    <property type="entry name" value="TAL/FSA"/>
</dbReference>
<name>A0AA40VN91_9MICO</name>
<dbReference type="Pfam" id="PF00923">
    <property type="entry name" value="TAL_FSA"/>
    <property type="match status" value="1"/>
</dbReference>
<evidence type="ECO:0000313" key="3">
    <source>
        <dbReference type="Proteomes" id="UP000549113"/>
    </source>
</evidence>
<dbReference type="AlphaFoldDB" id="A0AA40VN91"/>
<dbReference type="EC" id="2.2.1.2" evidence="2"/>
<protein>
    <submittedName>
        <fullName evidence="2">Transaldolase</fullName>
        <ecNumber evidence="2">2.2.1.2</ecNumber>
    </submittedName>
</protein>
<dbReference type="GO" id="GO:0004801">
    <property type="term" value="F:transaldolase activity"/>
    <property type="evidence" value="ECO:0007669"/>
    <property type="project" value="UniProtKB-EC"/>
</dbReference>
<keyword evidence="2" id="KW-0808">Transferase</keyword>
<dbReference type="EMBL" id="JACIFH010000001">
    <property type="protein sequence ID" value="MBB4140672.1"/>
    <property type="molecule type" value="Genomic_DNA"/>
</dbReference>
<accession>A0AA40VN91</accession>
<dbReference type="PROSITE" id="PS01054">
    <property type="entry name" value="TRANSALDOLASE_1"/>
    <property type="match status" value="1"/>
</dbReference>
<dbReference type="Proteomes" id="UP000549113">
    <property type="component" value="Unassembled WGS sequence"/>
</dbReference>
<keyword evidence="3" id="KW-1185">Reference proteome</keyword>
<evidence type="ECO:0000256" key="1">
    <source>
        <dbReference type="ARBA" id="ARBA00023270"/>
    </source>
</evidence>
<dbReference type="GO" id="GO:0005975">
    <property type="term" value="P:carbohydrate metabolic process"/>
    <property type="evidence" value="ECO:0007669"/>
    <property type="project" value="InterPro"/>
</dbReference>
<dbReference type="InterPro" id="IPR013785">
    <property type="entry name" value="Aldolase_TIM"/>
</dbReference>
<gene>
    <name evidence="2" type="ORF">BKA10_002466</name>
</gene>
<sequence>MIALLEDHIITGVTTNPTILQKDGHRPRNIPDLHRRFTDAGAEEIFFQATGATRAEMQGNAAEIRGLGDRVIVKIPATAIGFRVAAECARAGAPVLLTAVYTIAQAVAAASIGARYIAPYFGRLDDSGLDALDVVGSMHRAIAGSGTNVLVASVRTPTVAANLALAGIGHITAHPSVIEAMLVDPASDAAAVDFEAAARV</sequence>
<organism evidence="2 3">
    <name type="scientific">Microbacterium invictum</name>
    <dbReference type="NCBI Taxonomy" id="515415"/>
    <lineage>
        <taxon>Bacteria</taxon>
        <taxon>Bacillati</taxon>
        <taxon>Actinomycetota</taxon>
        <taxon>Actinomycetes</taxon>
        <taxon>Micrococcales</taxon>
        <taxon>Microbacteriaceae</taxon>
        <taxon>Microbacterium</taxon>
    </lineage>
</organism>
<dbReference type="SUPFAM" id="SSF51569">
    <property type="entry name" value="Aldolase"/>
    <property type="match status" value="1"/>
</dbReference>
<reference evidence="2 3" key="1">
    <citation type="submission" date="2020-08" db="EMBL/GenBank/DDBJ databases">
        <title>Sequencing the genomes of 1000 actinobacteria strains.</title>
        <authorList>
            <person name="Klenk H.-P."/>
        </authorList>
    </citation>
    <scope>NUCLEOTIDE SEQUENCE [LARGE SCALE GENOMIC DNA]</scope>
    <source>
        <strain evidence="2 3">DSM 19600</strain>
    </source>
</reference>
<dbReference type="InterPro" id="IPR018225">
    <property type="entry name" value="Transaldolase_AS"/>
</dbReference>
<evidence type="ECO:0000313" key="2">
    <source>
        <dbReference type="EMBL" id="MBB4140672.1"/>
    </source>
</evidence>
<comment type="caution">
    <text evidence="2">The sequence shown here is derived from an EMBL/GenBank/DDBJ whole genome shotgun (WGS) entry which is preliminary data.</text>
</comment>
<proteinExistence type="predicted"/>
<keyword evidence="1" id="KW-0704">Schiff base</keyword>
<dbReference type="PANTHER" id="PTHR10683:SF40">
    <property type="entry name" value="FRUCTOSE-6-PHOSPHATE ALDOLASE 1-RELATED"/>
    <property type="match status" value="1"/>
</dbReference>
<dbReference type="PANTHER" id="PTHR10683">
    <property type="entry name" value="TRANSALDOLASE"/>
    <property type="match status" value="1"/>
</dbReference>